<dbReference type="PRINTS" id="PR02065">
    <property type="entry name" value="PROTEINDPCD"/>
</dbReference>
<keyword evidence="3" id="KW-1185">Reference proteome</keyword>
<reference evidence="4" key="1">
    <citation type="submission" date="2025-08" db="UniProtKB">
        <authorList>
            <consortium name="RefSeq"/>
        </authorList>
    </citation>
    <scope>IDENTIFICATION</scope>
</reference>
<proteinExistence type="inferred from homology"/>
<evidence type="ECO:0000256" key="2">
    <source>
        <dbReference type="ARBA" id="ARBA00020330"/>
    </source>
</evidence>
<gene>
    <name evidence="4" type="primary">LOC115218345</name>
</gene>
<name>A0A6P7T0M8_9MOLL</name>
<dbReference type="KEGG" id="osn:115218345"/>
<organism evidence="3 4">
    <name type="scientific">Octopus sinensis</name>
    <name type="common">East Asian common octopus</name>
    <dbReference type="NCBI Taxonomy" id="2607531"/>
    <lineage>
        <taxon>Eukaryota</taxon>
        <taxon>Metazoa</taxon>
        <taxon>Spiralia</taxon>
        <taxon>Lophotrochozoa</taxon>
        <taxon>Mollusca</taxon>
        <taxon>Cephalopoda</taxon>
        <taxon>Coleoidea</taxon>
        <taxon>Octopodiformes</taxon>
        <taxon>Octopoda</taxon>
        <taxon>Incirrata</taxon>
        <taxon>Octopodidae</taxon>
        <taxon>Octopus</taxon>
    </lineage>
</organism>
<dbReference type="Pfam" id="PF14913">
    <property type="entry name" value="DPCD"/>
    <property type="match status" value="1"/>
</dbReference>
<protein>
    <recommendedName>
        <fullName evidence="2">Protein DPCD</fullName>
    </recommendedName>
</protein>
<dbReference type="AlphaFoldDB" id="A0A6P7T0M8"/>
<evidence type="ECO:0000313" key="4">
    <source>
        <dbReference type="RefSeq" id="XP_029643965.1"/>
    </source>
</evidence>
<evidence type="ECO:0000256" key="1">
    <source>
        <dbReference type="ARBA" id="ARBA00010597"/>
    </source>
</evidence>
<dbReference type="PANTHER" id="PTHR31921:SF1">
    <property type="entry name" value="PROTEIN DPCD"/>
    <property type="match status" value="1"/>
</dbReference>
<evidence type="ECO:0000313" key="3">
    <source>
        <dbReference type="Proteomes" id="UP000515154"/>
    </source>
</evidence>
<dbReference type="Proteomes" id="UP000515154">
    <property type="component" value="Linkage group LG1"/>
</dbReference>
<dbReference type="RefSeq" id="XP_029643965.1">
    <property type="nucleotide sequence ID" value="XM_029788105.2"/>
</dbReference>
<dbReference type="PANTHER" id="PTHR31921">
    <property type="entry name" value="PROTEIN DPCD"/>
    <property type="match status" value="1"/>
</dbReference>
<comment type="similarity">
    <text evidence="1">Belongs to the DPCD family.</text>
</comment>
<dbReference type="InterPro" id="IPR026224">
    <property type="entry name" value="DPCD"/>
</dbReference>
<sequence>MASDWVEKLKSAQKTCITQDGRIKVHYSFQDGSQMAEEYEQSSKLLLVRKWRHKRTLGDFDVWQYEVGESSLPIPEFKELTLQENISNPIFIRLDIKDSFQWRIRNLPYPLDTYSISLDEDKQNVIVRTSNKKYYKKFSITDMVRLELTLNKEAITFSHINNTLIISYKKPKEVLSFEKEILNELKKVKSSGDNVSSCQPS</sequence>
<accession>A0A6P7T0M8</accession>